<feature type="domain" description="POTRA" evidence="10">
    <location>
        <begin position="37"/>
        <end position="104"/>
    </location>
</feature>
<evidence type="ECO:0000256" key="1">
    <source>
        <dbReference type="ARBA" id="ARBA00004370"/>
    </source>
</evidence>
<evidence type="ECO:0000256" key="2">
    <source>
        <dbReference type="ARBA" id="ARBA00022452"/>
    </source>
</evidence>
<dbReference type="HAMAP" id="MF_01430">
    <property type="entry name" value="OM_assembly_BamA"/>
    <property type="match status" value="1"/>
</dbReference>
<keyword evidence="4 8" id="KW-0732">Signal</keyword>
<reference evidence="11 12" key="1">
    <citation type="submission" date="2018-08" db="EMBL/GenBank/DDBJ databases">
        <title>Genomic Encyclopedia of Archaeal and Bacterial Type Strains, Phase II (KMG-II): from individual species to whole genera.</title>
        <authorList>
            <person name="Goeker M."/>
        </authorList>
    </citation>
    <scope>NUCLEOTIDE SEQUENCE [LARGE SCALE GENOMIC DNA]</scope>
    <source>
        <strain evidence="11 12">DSM 5002</strain>
    </source>
</reference>
<feature type="domain" description="POTRA" evidence="10">
    <location>
        <begin position="105"/>
        <end position="182"/>
    </location>
</feature>
<comment type="similarity">
    <text evidence="8">Belongs to the BamA family.</text>
</comment>
<dbReference type="InterPro" id="IPR039910">
    <property type="entry name" value="D15-like"/>
</dbReference>
<keyword evidence="7 8" id="KW-0998">Cell outer membrane</keyword>
<feature type="chain" id="PRO_5017491812" description="Outer membrane protein assembly factor BamA" evidence="8">
    <location>
        <begin position="25"/>
        <end position="773"/>
    </location>
</feature>
<keyword evidence="5 8" id="KW-0677">Repeat</keyword>
<dbReference type="Pfam" id="PF01103">
    <property type="entry name" value="Omp85"/>
    <property type="match status" value="1"/>
</dbReference>
<comment type="function">
    <text evidence="8">Part of the outer membrane protein assembly complex, which is involved in assembly and insertion of beta-barrel proteins into the outer membrane.</text>
</comment>
<dbReference type="RefSeq" id="WP_119061225.1">
    <property type="nucleotide sequence ID" value="NZ_QXDF01000001.1"/>
</dbReference>
<dbReference type="Gene3D" id="2.40.160.50">
    <property type="entry name" value="membrane protein fhac: a member of the omp85/tpsb transporter family"/>
    <property type="match status" value="1"/>
</dbReference>
<feature type="signal peptide" evidence="8">
    <location>
        <begin position="1"/>
        <end position="24"/>
    </location>
</feature>
<dbReference type="PIRSF" id="PIRSF006076">
    <property type="entry name" value="OM_assembly_OMP85"/>
    <property type="match status" value="1"/>
</dbReference>
<comment type="subcellular location">
    <subcellularLocation>
        <location evidence="8">Cell outer membrane</location>
    </subcellularLocation>
    <subcellularLocation>
        <location evidence="1">Membrane</location>
    </subcellularLocation>
</comment>
<evidence type="ECO:0000313" key="11">
    <source>
        <dbReference type="EMBL" id="RIA56433.1"/>
    </source>
</evidence>
<dbReference type="Gene3D" id="3.10.20.310">
    <property type="entry name" value="membrane protein fhac"/>
    <property type="match status" value="5"/>
</dbReference>
<dbReference type="PANTHER" id="PTHR12815">
    <property type="entry name" value="SORTING AND ASSEMBLY MACHINERY SAMM50 PROTEIN FAMILY MEMBER"/>
    <property type="match status" value="1"/>
</dbReference>
<dbReference type="InterPro" id="IPR034746">
    <property type="entry name" value="POTRA"/>
</dbReference>
<dbReference type="Proteomes" id="UP000266273">
    <property type="component" value="Unassembled WGS sequence"/>
</dbReference>
<keyword evidence="2 8" id="KW-1134">Transmembrane beta strand</keyword>
<gene>
    <name evidence="8" type="primary">bamA</name>
    <name evidence="11" type="ORF">BXY53_1539</name>
</gene>
<evidence type="ECO:0000256" key="8">
    <source>
        <dbReference type="HAMAP-Rule" id="MF_01430"/>
    </source>
</evidence>
<evidence type="ECO:0000256" key="9">
    <source>
        <dbReference type="NCBIfam" id="TIGR03303"/>
    </source>
</evidence>
<protein>
    <recommendedName>
        <fullName evidence="8 9">Outer membrane protein assembly factor BamA</fullName>
    </recommendedName>
</protein>
<dbReference type="NCBIfam" id="TIGR03303">
    <property type="entry name" value="OM_YaeT"/>
    <property type="match status" value="1"/>
</dbReference>
<dbReference type="GO" id="GO:0009279">
    <property type="term" value="C:cell outer membrane"/>
    <property type="evidence" value="ECO:0007669"/>
    <property type="project" value="UniProtKB-SubCell"/>
</dbReference>
<dbReference type="GO" id="GO:0043165">
    <property type="term" value="P:Gram-negative-bacterium-type cell outer membrane assembly"/>
    <property type="evidence" value="ECO:0007669"/>
    <property type="project" value="UniProtKB-UniRule"/>
</dbReference>
<dbReference type="InterPro" id="IPR010827">
    <property type="entry name" value="BamA/TamA_POTRA"/>
</dbReference>
<comment type="subunit">
    <text evidence="8">Part of the Bam complex.</text>
</comment>
<proteinExistence type="inferred from homology"/>
<comment type="caution">
    <text evidence="11">The sequence shown here is derived from an EMBL/GenBank/DDBJ whole genome shotgun (WGS) entry which is preliminary data.</text>
</comment>
<feature type="domain" description="POTRA" evidence="10">
    <location>
        <begin position="185"/>
        <end position="273"/>
    </location>
</feature>
<dbReference type="InterPro" id="IPR000184">
    <property type="entry name" value="Bac_surfAg_D15"/>
</dbReference>
<dbReference type="PANTHER" id="PTHR12815:SF23">
    <property type="entry name" value="OUTER MEMBRANE PROTEIN ASSEMBLY FACTOR BAMA"/>
    <property type="match status" value="1"/>
</dbReference>
<dbReference type="InterPro" id="IPR023707">
    <property type="entry name" value="OM_assembly_BamA"/>
</dbReference>
<evidence type="ECO:0000313" key="12">
    <source>
        <dbReference type="Proteomes" id="UP000266273"/>
    </source>
</evidence>
<dbReference type="GO" id="GO:0051205">
    <property type="term" value="P:protein insertion into membrane"/>
    <property type="evidence" value="ECO:0007669"/>
    <property type="project" value="UniProtKB-UniRule"/>
</dbReference>
<evidence type="ECO:0000256" key="3">
    <source>
        <dbReference type="ARBA" id="ARBA00022692"/>
    </source>
</evidence>
<evidence type="ECO:0000256" key="4">
    <source>
        <dbReference type="ARBA" id="ARBA00022729"/>
    </source>
</evidence>
<dbReference type="EMBL" id="QXDF01000001">
    <property type="protein sequence ID" value="RIA56433.1"/>
    <property type="molecule type" value="Genomic_DNA"/>
</dbReference>
<dbReference type="Pfam" id="PF07244">
    <property type="entry name" value="POTRA"/>
    <property type="match status" value="5"/>
</dbReference>
<feature type="domain" description="POTRA" evidence="10">
    <location>
        <begin position="358"/>
        <end position="431"/>
    </location>
</feature>
<name>A0A397Q650_9HYPH</name>
<evidence type="ECO:0000259" key="10">
    <source>
        <dbReference type="PROSITE" id="PS51779"/>
    </source>
</evidence>
<evidence type="ECO:0000256" key="5">
    <source>
        <dbReference type="ARBA" id="ARBA00022737"/>
    </source>
</evidence>
<organism evidence="11 12">
    <name type="scientific">Dichotomicrobium thermohalophilum</name>
    <dbReference type="NCBI Taxonomy" id="933063"/>
    <lineage>
        <taxon>Bacteria</taxon>
        <taxon>Pseudomonadati</taxon>
        <taxon>Pseudomonadota</taxon>
        <taxon>Alphaproteobacteria</taxon>
        <taxon>Hyphomicrobiales</taxon>
        <taxon>Hyphomicrobiaceae</taxon>
        <taxon>Dichotomicrobium</taxon>
    </lineage>
</organism>
<evidence type="ECO:0000256" key="7">
    <source>
        <dbReference type="ARBA" id="ARBA00023237"/>
    </source>
</evidence>
<evidence type="ECO:0000256" key="6">
    <source>
        <dbReference type="ARBA" id="ARBA00023136"/>
    </source>
</evidence>
<keyword evidence="3 8" id="KW-0812">Transmembrane</keyword>
<accession>A0A397Q650</accession>
<dbReference type="AlphaFoldDB" id="A0A397Q650"/>
<sequence length="773" mass="84899" precursor="true">MVKFIVKCAALAVSVVLSFAAVTAADVTVGQASVSAQTISDIRVSGNKRVEPETVKSYLTFSVGDRYTAKAADDSFKALFATGLFADVNISYSSRVVTVSVVENPVINQVAFEGNDELDDSTLSQEVQLRPRSVYTRAAAQADVQRILRIYRASGYYNAQVEAKIIKLPYNRVDLVFEINEGESTKVQSITFIGNEAFSDSQLRDVISTTESSLLSFLKPTDVYDKDRLNLDRALLRKFYIENGYADVRIISAVADLDPDGEGFFITFTLEEGPQYTFGDVTLQSELPGLDPAMLQDELLIESGDTFNGLKVDKTAENLTLEASKMGFPFARVRKQVNRDPISLTIDVNFVIERGPRIYVERINIYGNVRTREYVLRQELLLAEGDPYNRQLVEQSKRRIQGKAYIKTVEISKEQGSARDRVILNINVVEQASGEFGIAGGYSSLEGVVGEVSYTERNFMGRGQFVRLKLSGSFERAQIDLSFTEPRFLGREMSAGFDVFHKELDYTDSSDRGYKNRKTGGAIRFGFLVAEDTVLTTNYSFTQDEVYDVDTSRPDLEEGTSQISAVGYSLVYDTRNLKRNPTNGLYLALNQEFAGVGGSVNYLRTTAEARGYYPVSDGVTLVGRLIGGHIEGVSGDDVRSVDAFYKGSNLIRGFESTGLGPRDQDGDALGAKSFYAANVELRFPFPFIPDELGLSGAVFADAGSVFGTDVSDADCNNGGTGGCEDSEAIRSSVGASVLWNSPVGPLRADFSYVITSEEFDEEEVFGFGTTTKF</sequence>
<keyword evidence="6 8" id="KW-0472">Membrane</keyword>
<dbReference type="PROSITE" id="PS51779">
    <property type="entry name" value="POTRA"/>
    <property type="match status" value="4"/>
</dbReference>
<dbReference type="OrthoDB" id="9803054at2"/>
<keyword evidence="12" id="KW-1185">Reference proteome</keyword>